<dbReference type="Proteomes" id="UP000525652">
    <property type="component" value="Unassembled WGS sequence"/>
</dbReference>
<dbReference type="PANTHER" id="PTHR34383">
    <property type="entry name" value="POLYPHOSPHATE:AMP PHOSPHOTRANSFERASE-RELATED"/>
    <property type="match status" value="1"/>
</dbReference>
<feature type="coiled-coil region" evidence="4">
    <location>
        <begin position="29"/>
        <end position="56"/>
    </location>
</feature>
<evidence type="ECO:0000256" key="1">
    <source>
        <dbReference type="ARBA" id="ARBA00009924"/>
    </source>
</evidence>
<name>A0A7X1B1D2_9BACT</name>
<dbReference type="PANTHER" id="PTHR34383:SF3">
    <property type="entry name" value="POLYPHOSPHATE:AMP PHOSPHOTRANSFERASE"/>
    <property type="match status" value="1"/>
</dbReference>
<comment type="similarity">
    <text evidence="1">Belongs to the polyphosphate kinase 2 (PPK2) family. Class I subfamily.</text>
</comment>
<reference evidence="6 7" key="1">
    <citation type="submission" date="2020-07" db="EMBL/GenBank/DDBJ databases">
        <authorList>
            <person name="Feng X."/>
        </authorList>
    </citation>
    <scope>NUCLEOTIDE SEQUENCE [LARGE SCALE GENOMIC DNA]</scope>
    <source>
        <strain evidence="6 7">JCM14086</strain>
    </source>
</reference>
<dbReference type="GO" id="GO:0006797">
    <property type="term" value="P:polyphosphate metabolic process"/>
    <property type="evidence" value="ECO:0007669"/>
    <property type="project" value="InterPro"/>
</dbReference>
<protein>
    <submittedName>
        <fullName evidence="6">Polyphosphate kinase 2 family protein</fullName>
    </submittedName>
</protein>
<keyword evidence="2" id="KW-0808">Transferase</keyword>
<sequence>MSKNSLTDTSQFLVTGKNKFKIGKYPTKIKDLYEDKSDYKDQLGDLKDEINDLQRMMYAHGRYSMLLIFQAMDAAGKDGTIRAVMSGVNPHGVTVHAFIKPSRNELGHDFLWRTTLKLPDRGHIGIFNRSYYEEVLVARVHPAILENQNLPKELVEDKDALWKGRFESISDFEKHMERNGTRVVKFFLHLGYDEQRERFLQRIDKPHKNWKFEDGDIRERRHWDEFQEAYEETINSTATPEAPWYVVPADDKKNMRLIVAQIILEQLKSLDMQYPEVTEERRAELKNDRKLLEND</sequence>
<dbReference type="InterPro" id="IPR022488">
    <property type="entry name" value="PPK2-related"/>
</dbReference>
<dbReference type="RefSeq" id="WP_185694295.1">
    <property type="nucleotide sequence ID" value="NZ_JACHVA010000128.1"/>
</dbReference>
<evidence type="ECO:0000256" key="2">
    <source>
        <dbReference type="ARBA" id="ARBA00022679"/>
    </source>
</evidence>
<evidence type="ECO:0000256" key="4">
    <source>
        <dbReference type="SAM" id="Coils"/>
    </source>
</evidence>
<dbReference type="SUPFAM" id="SSF52540">
    <property type="entry name" value="P-loop containing nucleoside triphosphate hydrolases"/>
    <property type="match status" value="1"/>
</dbReference>
<dbReference type="Gene3D" id="3.40.50.300">
    <property type="entry name" value="P-loop containing nucleotide triphosphate hydrolases"/>
    <property type="match status" value="1"/>
</dbReference>
<dbReference type="EMBL" id="JACHVA010000128">
    <property type="protein sequence ID" value="MBC2603669.1"/>
    <property type="molecule type" value="Genomic_DNA"/>
</dbReference>
<feature type="domain" description="Polyphosphate kinase-2-related" evidence="5">
    <location>
        <begin position="35"/>
        <end position="272"/>
    </location>
</feature>
<accession>A0A7X1B1D2</accession>
<comment type="caution">
    <text evidence="6">The sequence shown here is derived from an EMBL/GenBank/DDBJ whole genome shotgun (WGS) entry which is preliminary data.</text>
</comment>
<dbReference type="Pfam" id="PF03976">
    <property type="entry name" value="PPK2"/>
    <property type="match status" value="1"/>
</dbReference>
<keyword evidence="3 6" id="KW-0418">Kinase</keyword>
<evidence type="ECO:0000256" key="3">
    <source>
        <dbReference type="ARBA" id="ARBA00022777"/>
    </source>
</evidence>
<dbReference type="PIRSF" id="PIRSF028756">
    <property type="entry name" value="PPK2_prd"/>
    <property type="match status" value="1"/>
</dbReference>
<evidence type="ECO:0000313" key="6">
    <source>
        <dbReference type="EMBL" id="MBC2603669.1"/>
    </source>
</evidence>
<keyword evidence="4" id="KW-0175">Coiled coil</keyword>
<evidence type="ECO:0000313" key="7">
    <source>
        <dbReference type="Proteomes" id="UP000525652"/>
    </source>
</evidence>
<organism evidence="6 7">
    <name type="scientific">Puniceicoccus vermicola</name>
    <dbReference type="NCBI Taxonomy" id="388746"/>
    <lineage>
        <taxon>Bacteria</taxon>
        <taxon>Pseudomonadati</taxon>
        <taxon>Verrucomicrobiota</taxon>
        <taxon>Opitutia</taxon>
        <taxon>Puniceicoccales</taxon>
        <taxon>Puniceicoccaceae</taxon>
        <taxon>Puniceicoccus</taxon>
    </lineage>
</organism>
<dbReference type="InterPro" id="IPR027417">
    <property type="entry name" value="P-loop_NTPase"/>
</dbReference>
<gene>
    <name evidence="6" type="ORF">H5P30_17950</name>
</gene>
<dbReference type="NCBIfam" id="TIGR03709">
    <property type="entry name" value="PPK2_rel_1"/>
    <property type="match status" value="1"/>
</dbReference>
<dbReference type="InterPro" id="IPR016898">
    <property type="entry name" value="Polyphosphate_phosphotransfera"/>
</dbReference>
<dbReference type="InterPro" id="IPR022300">
    <property type="entry name" value="PPK2-rel_1"/>
</dbReference>
<dbReference type="GO" id="GO:0008976">
    <property type="term" value="F:polyphosphate kinase activity"/>
    <property type="evidence" value="ECO:0007669"/>
    <property type="project" value="InterPro"/>
</dbReference>
<evidence type="ECO:0000259" key="5">
    <source>
        <dbReference type="Pfam" id="PF03976"/>
    </source>
</evidence>
<keyword evidence="7" id="KW-1185">Reference proteome</keyword>
<dbReference type="AlphaFoldDB" id="A0A7X1B1D2"/>
<proteinExistence type="inferred from homology"/>